<name>A0ABX1GBV7_9GAMM</name>
<dbReference type="CDD" id="cd04433">
    <property type="entry name" value="AFD_class_I"/>
    <property type="match status" value="1"/>
</dbReference>
<comment type="caution">
    <text evidence="3">The sequence shown here is derived from an EMBL/GenBank/DDBJ whole genome shotgun (WGS) entry which is preliminary data.</text>
</comment>
<dbReference type="Gene3D" id="3.40.50.12780">
    <property type="entry name" value="N-terminal domain of ligase-like"/>
    <property type="match status" value="1"/>
</dbReference>
<dbReference type="InterPro" id="IPR000873">
    <property type="entry name" value="AMP-dep_synth/lig_dom"/>
</dbReference>
<protein>
    <submittedName>
        <fullName evidence="3">Long-chain fatty acid--CoA ligase</fullName>
    </submittedName>
</protein>
<dbReference type="Gene3D" id="3.30.300.30">
    <property type="match status" value="1"/>
</dbReference>
<proteinExistence type="predicted"/>
<dbReference type="PANTHER" id="PTHR43201">
    <property type="entry name" value="ACYL-COA SYNTHETASE"/>
    <property type="match status" value="1"/>
</dbReference>
<dbReference type="InterPro" id="IPR025110">
    <property type="entry name" value="AMP-bd_C"/>
</dbReference>
<dbReference type="RefSeq" id="WP_168448530.1">
    <property type="nucleotide sequence ID" value="NZ_JAAWWK010000001.1"/>
</dbReference>
<dbReference type="GO" id="GO:0016874">
    <property type="term" value="F:ligase activity"/>
    <property type="evidence" value="ECO:0007669"/>
    <property type="project" value="UniProtKB-KW"/>
</dbReference>
<dbReference type="Proteomes" id="UP000765845">
    <property type="component" value="Unassembled WGS sequence"/>
</dbReference>
<reference evidence="3 4" key="1">
    <citation type="submission" date="2020-04" db="EMBL/GenBank/DDBJ databases">
        <authorList>
            <person name="Yoon J."/>
        </authorList>
    </citation>
    <scope>NUCLEOTIDE SEQUENCE [LARGE SCALE GENOMIC DNA]</scope>
    <source>
        <strain evidence="3 4">KMU-166</strain>
    </source>
</reference>
<dbReference type="SUPFAM" id="SSF56801">
    <property type="entry name" value="Acetyl-CoA synthetase-like"/>
    <property type="match status" value="1"/>
</dbReference>
<evidence type="ECO:0000313" key="4">
    <source>
        <dbReference type="Proteomes" id="UP000765845"/>
    </source>
</evidence>
<dbReference type="Pfam" id="PF13193">
    <property type="entry name" value="AMP-binding_C"/>
    <property type="match status" value="1"/>
</dbReference>
<sequence>MNISSQIKQSLTDARLSNALEYQGNWFSWQDLSRHAGSLQQVLGHAGLGEGARVALVARNRPAHVAALLGLMASRYTTAMVYVAQPEQELAAELVNMAVPAVIADAEDWTPGLISAVKAAGVMGLSVSGRLPSGLQVEKICDLTNLSLALVGQSETAIEMLSSGTTGKPKRIAISYTTLDKAAAGMVKVGDAAPTVDILPFPIGNISGLYFLIPACLNQQALVLLEKFRLDDWLRAVKAYRPSYCAVPPPAIKMILDRKVAKEDLQGLAALGVGASPLDPEVQKTFQDYYGISILIGYGATEFGGVIVAWTLEEHQLFGDVKLGSVGRVREGVEIRIIDSESGHPLPFGEVGILEAKVDRIGSEWLRTTDLAMMDSEGFVFIKGRADDTINRGGFKVQPEKVEAVLRRHKSVSEVAVVGQRDDRLGQIPVAVIELKEGLSPPSSAELEDLARQVLRPQEVPARFLTFKELPRTASLKVRRKEVRERLGEAGELG</sequence>
<feature type="domain" description="AMP-binding enzyme C-terminal" evidence="2">
    <location>
        <begin position="401"/>
        <end position="477"/>
    </location>
</feature>
<keyword evidence="4" id="KW-1185">Reference proteome</keyword>
<evidence type="ECO:0000259" key="1">
    <source>
        <dbReference type="Pfam" id="PF00501"/>
    </source>
</evidence>
<dbReference type="Pfam" id="PF00501">
    <property type="entry name" value="AMP-binding"/>
    <property type="match status" value="1"/>
</dbReference>
<accession>A0ABX1GBV7</accession>
<dbReference type="EMBL" id="JAAWWK010000001">
    <property type="protein sequence ID" value="NKI15982.1"/>
    <property type="molecule type" value="Genomic_DNA"/>
</dbReference>
<evidence type="ECO:0000313" key="3">
    <source>
        <dbReference type="EMBL" id="NKI15982.1"/>
    </source>
</evidence>
<gene>
    <name evidence="3" type="ORF">HCU74_00990</name>
</gene>
<evidence type="ECO:0000259" key="2">
    <source>
        <dbReference type="Pfam" id="PF13193"/>
    </source>
</evidence>
<organism evidence="3 4">
    <name type="scientific">Spongiibacter thalassae</name>
    <dbReference type="NCBI Taxonomy" id="2721624"/>
    <lineage>
        <taxon>Bacteria</taxon>
        <taxon>Pseudomonadati</taxon>
        <taxon>Pseudomonadota</taxon>
        <taxon>Gammaproteobacteria</taxon>
        <taxon>Cellvibrionales</taxon>
        <taxon>Spongiibacteraceae</taxon>
        <taxon>Spongiibacter</taxon>
    </lineage>
</organism>
<dbReference type="InterPro" id="IPR045851">
    <property type="entry name" value="AMP-bd_C_sf"/>
</dbReference>
<feature type="domain" description="AMP-dependent synthetase/ligase" evidence="1">
    <location>
        <begin position="19"/>
        <end position="354"/>
    </location>
</feature>
<dbReference type="InterPro" id="IPR042099">
    <property type="entry name" value="ANL_N_sf"/>
</dbReference>
<dbReference type="PANTHER" id="PTHR43201:SF32">
    <property type="entry name" value="2-SUCCINYLBENZOATE--COA LIGASE, CHLOROPLASTIC_PEROXISOMAL"/>
    <property type="match status" value="1"/>
</dbReference>
<keyword evidence="3" id="KW-0436">Ligase</keyword>